<feature type="transmembrane region" description="Helical" evidence="1">
    <location>
        <begin position="21"/>
        <end position="39"/>
    </location>
</feature>
<keyword evidence="1" id="KW-0472">Membrane</keyword>
<reference evidence="2 3" key="1">
    <citation type="submission" date="2018-01" db="EMBL/GenBank/DDBJ databases">
        <title>Complete genome sequence of Bacteriovorax stolpii DSM12778.</title>
        <authorList>
            <person name="Tang B."/>
            <person name="Chang J."/>
        </authorList>
    </citation>
    <scope>NUCLEOTIDE SEQUENCE [LARGE SCALE GENOMIC DNA]</scope>
    <source>
        <strain evidence="2 3">DSM 12778</strain>
    </source>
</reference>
<name>A0A2K9NU83_BACTC</name>
<protein>
    <submittedName>
        <fullName evidence="2">Uncharacterized protein</fullName>
    </submittedName>
</protein>
<proteinExistence type="predicted"/>
<evidence type="ECO:0000256" key="1">
    <source>
        <dbReference type="SAM" id="Phobius"/>
    </source>
</evidence>
<gene>
    <name evidence="2" type="ORF">C0V70_13415</name>
</gene>
<keyword evidence="3" id="KW-1185">Reference proteome</keyword>
<organism evidence="2 3">
    <name type="scientific">Bacteriovorax stolpii</name>
    <name type="common">Bdellovibrio stolpii</name>
    <dbReference type="NCBI Taxonomy" id="960"/>
    <lineage>
        <taxon>Bacteria</taxon>
        <taxon>Pseudomonadati</taxon>
        <taxon>Bdellovibrionota</taxon>
        <taxon>Bacteriovoracia</taxon>
        <taxon>Bacteriovoracales</taxon>
        <taxon>Bacteriovoracaceae</taxon>
        <taxon>Bacteriovorax</taxon>
    </lineage>
</organism>
<evidence type="ECO:0000313" key="3">
    <source>
        <dbReference type="Proteomes" id="UP000235584"/>
    </source>
</evidence>
<dbReference type="Proteomes" id="UP000235584">
    <property type="component" value="Chromosome"/>
</dbReference>
<evidence type="ECO:0000313" key="2">
    <source>
        <dbReference type="EMBL" id="AUN99081.1"/>
    </source>
</evidence>
<keyword evidence="1" id="KW-0812">Transmembrane</keyword>
<dbReference type="AlphaFoldDB" id="A0A2K9NU83"/>
<feature type="transmembrane region" description="Helical" evidence="1">
    <location>
        <begin position="51"/>
        <end position="72"/>
    </location>
</feature>
<accession>A0A2K9NU83</accession>
<dbReference type="EMBL" id="CP025704">
    <property type="protein sequence ID" value="AUN99081.1"/>
    <property type="molecule type" value="Genomic_DNA"/>
</dbReference>
<keyword evidence="1" id="KW-1133">Transmembrane helix</keyword>
<dbReference type="KEGG" id="bsto:C0V70_13415"/>
<sequence>MAQEIMKDFITKENMWYRLQQLIILVLHLILLKWMYYTLTNSGRLTMTEVFYHFIGMSIMGACLIRGTAWWARHHYIKEIKKDLAENKTETDAGKSE</sequence>